<keyword evidence="2" id="KW-0597">Phosphoprotein</keyword>
<name>A0A6G2BBF2_9ACTN</name>
<dbReference type="Gene3D" id="1.10.1200.10">
    <property type="entry name" value="ACP-like"/>
    <property type="match status" value="1"/>
</dbReference>
<protein>
    <submittedName>
        <fullName evidence="4">Acyl carrier protein</fullName>
    </submittedName>
</protein>
<dbReference type="AlphaFoldDB" id="A0A6G2BBF2"/>
<dbReference type="Proteomes" id="UP000473014">
    <property type="component" value="Unassembled WGS sequence"/>
</dbReference>
<dbReference type="InterPro" id="IPR009081">
    <property type="entry name" value="PP-bd_ACP"/>
</dbReference>
<dbReference type="OrthoDB" id="2085352at2"/>
<keyword evidence="5" id="KW-1185">Reference proteome</keyword>
<dbReference type="RefSeq" id="WP_155070910.1">
    <property type="nucleotide sequence ID" value="NZ_WIXO01000001.1"/>
</dbReference>
<comment type="caution">
    <text evidence="4">The sequence shown here is derived from an EMBL/GenBank/DDBJ whole genome shotgun (WGS) entry which is preliminary data.</text>
</comment>
<dbReference type="PROSITE" id="PS50075">
    <property type="entry name" value="CARRIER"/>
    <property type="match status" value="1"/>
</dbReference>
<dbReference type="SUPFAM" id="SSF47336">
    <property type="entry name" value="ACP-like"/>
    <property type="match status" value="1"/>
</dbReference>
<evidence type="ECO:0000259" key="3">
    <source>
        <dbReference type="PROSITE" id="PS50075"/>
    </source>
</evidence>
<evidence type="ECO:0000256" key="2">
    <source>
        <dbReference type="ARBA" id="ARBA00022553"/>
    </source>
</evidence>
<evidence type="ECO:0000313" key="5">
    <source>
        <dbReference type="Proteomes" id="UP000473014"/>
    </source>
</evidence>
<reference evidence="4 5" key="1">
    <citation type="submission" date="2019-11" db="EMBL/GenBank/DDBJ databases">
        <authorList>
            <person name="Yuan L."/>
        </authorList>
    </citation>
    <scope>NUCLEOTIDE SEQUENCE [LARGE SCALE GENOMIC DNA]</scope>
    <source>
        <strain evidence="4 5">TRM43335</strain>
    </source>
</reference>
<feature type="domain" description="Carrier" evidence="3">
    <location>
        <begin position="8"/>
        <end position="84"/>
    </location>
</feature>
<dbReference type="InterPro" id="IPR036736">
    <property type="entry name" value="ACP-like_sf"/>
</dbReference>
<organism evidence="4 5">
    <name type="scientific">Streptomyces taklimakanensis</name>
    <dbReference type="NCBI Taxonomy" id="2569853"/>
    <lineage>
        <taxon>Bacteria</taxon>
        <taxon>Bacillati</taxon>
        <taxon>Actinomycetota</taxon>
        <taxon>Actinomycetes</taxon>
        <taxon>Kitasatosporales</taxon>
        <taxon>Streptomycetaceae</taxon>
        <taxon>Streptomyces</taxon>
    </lineage>
</organism>
<evidence type="ECO:0000313" key="4">
    <source>
        <dbReference type="EMBL" id="MTE19605.1"/>
    </source>
</evidence>
<evidence type="ECO:0000256" key="1">
    <source>
        <dbReference type="ARBA" id="ARBA00022450"/>
    </source>
</evidence>
<dbReference type="Pfam" id="PF00550">
    <property type="entry name" value="PP-binding"/>
    <property type="match status" value="1"/>
</dbReference>
<dbReference type="InterPro" id="IPR006162">
    <property type="entry name" value="Ppantetheine_attach_site"/>
</dbReference>
<dbReference type="EMBL" id="WIXO01000001">
    <property type="protein sequence ID" value="MTE19605.1"/>
    <property type="molecule type" value="Genomic_DNA"/>
</dbReference>
<gene>
    <name evidence="4" type="ORF">F0L17_10785</name>
</gene>
<sequence length="84" mass="9090">MPEAVEESTLKESVQRATVEWVAELLEDPEVGAEDNFLDLGGHSMLALQLGNLAKERFGQDYDLRVLFEGTLADAAADLAARAA</sequence>
<proteinExistence type="predicted"/>
<accession>A0A6G2BBF2</accession>
<keyword evidence="1" id="KW-0596">Phosphopantetheine</keyword>
<dbReference type="PROSITE" id="PS00012">
    <property type="entry name" value="PHOSPHOPANTETHEINE"/>
    <property type="match status" value="1"/>
</dbReference>